<dbReference type="InterPro" id="IPR004007">
    <property type="entry name" value="DhaL_dom"/>
</dbReference>
<name>A0A1Q5PRQ9_9ACTO</name>
<reference evidence="3" key="1">
    <citation type="submission" date="2016-11" db="EMBL/GenBank/DDBJ databases">
        <title>Actinomyces gypaetusis sp. nov. isolated from Gypaetus barbatus in Qinghai Tibet Plateau China.</title>
        <authorList>
            <person name="Meng X."/>
        </authorList>
    </citation>
    <scope>NUCLEOTIDE SEQUENCE [LARGE SCALE GENOMIC DNA]</scope>
    <source>
        <strain evidence="3">DSM 15383</strain>
    </source>
</reference>
<comment type="caution">
    <text evidence="2">The sequence shown here is derived from an EMBL/GenBank/DDBJ whole genome shotgun (WGS) entry which is preliminary data.</text>
</comment>
<dbReference type="AlphaFoldDB" id="A0A1Q5PRQ9"/>
<dbReference type="EMBL" id="MPDM01000002">
    <property type="protein sequence ID" value="OKL50122.1"/>
    <property type="molecule type" value="Genomic_DNA"/>
</dbReference>
<dbReference type="Proteomes" id="UP000186465">
    <property type="component" value="Unassembled WGS sequence"/>
</dbReference>
<protein>
    <recommendedName>
        <fullName evidence="1">DhaL domain-containing protein</fullName>
    </recommendedName>
</protein>
<gene>
    <name evidence="2" type="ORF">BM477_01600</name>
</gene>
<dbReference type="RefSeq" id="WP_075360944.1">
    <property type="nucleotide sequence ID" value="NZ_MPDM01000002.1"/>
</dbReference>
<evidence type="ECO:0000313" key="3">
    <source>
        <dbReference type="Proteomes" id="UP000186465"/>
    </source>
</evidence>
<dbReference type="InterPro" id="IPR036117">
    <property type="entry name" value="DhaL_dom_sf"/>
</dbReference>
<dbReference type="Pfam" id="PF02734">
    <property type="entry name" value="Dak2"/>
    <property type="match status" value="1"/>
</dbReference>
<dbReference type="Gene3D" id="1.25.40.340">
    <property type="match status" value="1"/>
</dbReference>
<sequence>MNQGITISANFTAAQLKTGCQRALALIHSPQYAPILAPYARVSRHNLDTGFSVPLAAALQAGAEHSAKDLAAVTEDMATAATEAAAGFSGMRLSWALQSFASACEGKDELTPVALAEAIRQIIEQMPAALPSSSPRQLHPSDVALTGRSSITAEDVFTMLSYSLLAAVSLPEQGSEDTDFLRDSAAATEDAYLSLEPDLVAFLMISLGLALGAQPAISDSDLMDSANEVLSRLPSVSRPAPITMRAQRLNFCILTIEGAAGVLAEYRQQTRSKDVIWAVGKTDFFGWETWKLVHRVSDPVSEVPDFAKRRNLVVVSPPPVGELSLGTEQDPTRSAGNSNVVTLHKPASRVAHRPTVIALTRCQDTVRDLPPMGVNVLFNPDSTERLKRLLESVTDVPITILTSDPASVALVKEVLSNYVGSSEMPILHAECESEVALLHAARHACAYNRGADPESRYQLAHNALEQAEATMRSFTTKDPFLRDIPDLKLSGEEVDSQSGWLMRDTVRGGFLVDDDYSRLNNLLVQLPATMDPIDFQTLEASLPKLAGVNADIHYYQGNQADTIIIVQTW</sequence>
<dbReference type="STRING" id="156892.BM477_01600"/>
<feature type="domain" description="DhaL" evidence="1">
    <location>
        <begin position="56"/>
        <end position="126"/>
    </location>
</feature>
<proteinExistence type="predicted"/>
<evidence type="ECO:0000313" key="2">
    <source>
        <dbReference type="EMBL" id="OKL50122.1"/>
    </source>
</evidence>
<evidence type="ECO:0000259" key="1">
    <source>
        <dbReference type="Pfam" id="PF02734"/>
    </source>
</evidence>
<organism evidence="2 3">
    <name type="scientific">Boudabousia marimammalium</name>
    <dbReference type="NCBI Taxonomy" id="156892"/>
    <lineage>
        <taxon>Bacteria</taxon>
        <taxon>Bacillati</taxon>
        <taxon>Actinomycetota</taxon>
        <taxon>Actinomycetes</taxon>
        <taxon>Actinomycetales</taxon>
        <taxon>Actinomycetaceae</taxon>
        <taxon>Boudabousia</taxon>
    </lineage>
</organism>
<dbReference type="GO" id="GO:0004371">
    <property type="term" value="F:glycerone kinase activity"/>
    <property type="evidence" value="ECO:0007669"/>
    <property type="project" value="InterPro"/>
</dbReference>
<dbReference type="OrthoDB" id="9833139at2"/>
<accession>A0A1Q5PRQ9</accession>
<dbReference type="GO" id="GO:0006071">
    <property type="term" value="P:glycerol metabolic process"/>
    <property type="evidence" value="ECO:0007669"/>
    <property type="project" value="InterPro"/>
</dbReference>
<keyword evidence="3" id="KW-1185">Reference proteome</keyword>